<dbReference type="InterPro" id="IPR037523">
    <property type="entry name" value="VOC_core"/>
</dbReference>
<protein>
    <submittedName>
        <fullName evidence="2">Ring-cleaving dioxygenase</fullName>
    </submittedName>
</protein>
<feature type="domain" description="VOC" evidence="1">
    <location>
        <begin position="5"/>
        <end position="131"/>
    </location>
</feature>
<dbReference type="InterPro" id="IPR004360">
    <property type="entry name" value="Glyas_Fos-R_dOase_dom"/>
</dbReference>
<dbReference type="PANTHER" id="PTHR36110">
    <property type="entry name" value="RING-CLEAVING DIOXYGENASE MHQE-RELATED"/>
    <property type="match status" value="1"/>
</dbReference>
<keyword evidence="3" id="KW-1185">Reference proteome</keyword>
<evidence type="ECO:0000259" key="1">
    <source>
        <dbReference type="PROSITE" id="PS51819"/>
    </source>
</evidence>
<dbReference type="EMBL" id="NGKA01000002">
    <property type="protein sequence ID" value="RSU15269.1"/>
    <property type="molecule type" value="Genomic_DNA"/>
</dbReference>
<dbReference type="RefSeq" id="WP_126807039.1">
    <property type="nucleotide sequence ID" value="NZ_NGKA01000002.1"/>
</dbReference>
<dbReference type="Proteomes" id="UP000287605">
    <property type="component" value="Unassembled WGS sequence"/>
</dbReference>
<keyword evidence="2" id="KW-0223">Dioxygenase</keyword>
<evidence type="ECO:0000313" key="2">
    <source>
        <dbReference type="EMBL" id="RSU15269.1"/>
    </source>
</evidence>
<comment type="caution">
    <text evidence="2">The sequence shown here is derived from an EMBL/GenBank/DDBJ whole genome shotgun (WGS) entry which is preliminary data.</text>
</comment>
<sequence>MKILGHHHVSIHTKDIQLIDDFYRHILGFRRVKKTVNQEDTSMYHLFYGDKVGTAGTEMTFFEIPDVGTTYRGTNAISHVGLLVPTNDSLKFWKRRFETHEVFHHQLTTVHGRKALFFEDPDRLQIYLYSNEGFDSPPNVDWDFSTEIPPEHRLLGLGPVTLSVRDLGKSREILTNVLGYQEVVSGEKTAIFRTSSKAAYGEIILRELPGEREKSGRGSVHHMALSVKGKKELENYAELLSKKGIRHSGIVDRFYFSSLYFRDPNSILYELATEGPGFTIDSSVETLGQKLDLPPFLEENRYEIEKKLTPIP</sequence>
<dbReference type="Pfam" id="PF00903">
    <property type="entry name" value="Glyoxalase"/>
    <property type="match status" value="2"/>
</dbReference>
<dbReference type="OrthoDB" id="9785698at2"/>
<dbReference type="InterPro" id="IPR052537">
    <property type="entry name" value="Extradiol_RC_dioxygenase"/>
</dbReference>
<dbReference type="Gene3D" id="3.10.180.10">
    <property type="entry name" value="2,3-Dihydroxybiphenyl 1,2-Dioxygenase, domain 1"/>
    <property type="match status" value="2"/>
</dbReference>
<dbReference type="PANTHER" id="PTHR36110:SF4">
    <property type="entry name" value="RING-CLEAVING DIOXYGENASE MHQA-RELATED"/>
    <property type="match status" value="1"/>
</dbReference>
<organism evidence="2 3">
    <name type="scientific">Vagococcus elongatus</name>
    <dbReference type="NCBI Taxonomy" id="180344"/>
    <lineage>
        <taxon>Bacteria</taxon>
        <taxon>Bacillati</taxon>
        <taxon>Bacillota</taxon>
        <taxon>Bacilli</taxon>
        <taxon>Lactobacillales</taxon>
        <taxon>Enterococcaceae</taxon>
        <taxon>Vagococcus</taxon>
    </lineage>
</organism>
<dbReference type="InterPro" id="IPR029068">
    <property type="entry name" value="Glyas_Bleomycin-R_OHBP_Dase"/>
</dbReference>
<dbReference type="PROSITE" id="PS51819">
    <property type="entry name" value="VOC"/>
    <property type="match status" value="2"/>
</dbReference>
<evidence type="ECO:0000313" key="3">
    <source>
        <dbReference type="Proteomes" id="UP000287605"/>
    </source>
</evidence>
<feature type="domain" description="VOC" evidence="1">
    <location>
        <begin position="156"/>
        <end position="274"/>
    </location>
</feature>
<dbReference type="CDD" id="cd08347">
    <property type="entry name" value="PcpA_C_like"/>
    <property type="match status" value="1"/>
</dbReference>
<reference evidence="2 3" key="1">
    <citation type="submission" date="2017-05" db="EMBL/GenBank/DDBJ databases">
        <title>Vagococcus spp. assemblies.</title>
        <authorList>
            <person name="Gulvik C.A."/>
        </authorList>
    </citation>
    <scope>NUCLEOTIDE SEQUENCE [LARGE SCALE GENOMIC DNA]</scope>
    <source>
        <strain evidence="2 3">CCUG 51432</strain>
    </source>
</reference>
<proteinExistence type="predicted"/>
<accession>A0A430B4P3</accession>
<dbReference type="GO" id="GO:0051213">
    <property type="term" value="F:dioxygenase activity"/>
    <property type="evidence" value="ECO:0007669"/>
    <property type="project" value="UniProtKB-KW"/>
</dbReference>
<keyword evidence="2" id="KW-0560">Oxidoreductase</keyword>
<dbReference type="SUPFAM" id="SSF54593">
    <property type="entry name" value="Glyoxalase/Bleomycin resistance protein/Dihydroxybiphenyl dioxygenase"/>
    <property type="match status" value="1"/>
</dbReference>
<dbReference type="AlphaFoldDB" id="A0A430B4P3"/>
<name>A0A430B4P3_9ENTE</name>
<gene>
    <name evidence="2" type="ORF">CBF29_02745</name>
</gene>